<dbReference type="Proteomes" id="UP000823775">
    <property type="component" value="Unassembled WGS sequence"/>
</dbReference>
<evidence type="ECO:0000256" key="2">
    <source>
        <dbReference type="SAM" id="SignalP"/>
    </source>
</evidence>
<accession>A0ABS8TCE2</accession>
<keyword evidence="4" id="KW-1185">Reference proteome</keyword>
<evidence type="ECO:0000313" key="3">
    <source>
        <dbReference type="EMBL" id="MCD7468793.1"/>
    </source>
</evidence>
<dbReference type="EMBL" id="JACEIK010001374">
    <property type="protein sequence ID" value="MCD7468793.1"/>
    <property type="molecule type" value="Genomic_DNA"/>
</dbReference>
<feature type="signal peptide" evidence="2">
    <location>
        <begin position="1"/>
        <end position="18"/>
    </location>
</feature>
<feature type="region of interest" description="Disordered" evidence="1">
    <location>
        <begin position="26"/>
        <end position="59"/>
    </location>
</feature>
<name>A0ABS8TCE2_DATST</name>
<protein>
    <submittedName>
        <fullName evidence="3">Uncharacterized protein</fullName>
    </submittedName>
</protein>
<keyword evidence="2" id="KW-0732">Signal</keyword>
<feature type="compositionally biased region" description="Polar residues" evidence="1">
    <location>
        <begin position="34"/>
        <end position="59"/>
    </location>
</feature>
<reference evidence="3 4" key="1">
    <citation type="journal article" date="2021" name="BMC Genomics">
        <title>Datura genome reveals duplications of psychoactive alkaloid biosynthetic genes and high mutation rate following tissue culture.</title>
        <authorList>
            <person name="Rajewski A."/>
            <person name="Carter-House D."/>
            <person name="Stajich J."/>
            <person name="Litt A."/>
        </authorList>
    </citation>
    <scope>NUCLEOTIDE SEQUENCE [LARGE SCALE GENOMIC DNA]</scope>
    <source>
        <strain evidence="3">AR-01</strain>
    </source>
</reference>
<evidence type="ECO:0000313" key="4">
    <source>
        <dbReference type="Proteomes" id="UP000823775"/>
    </source>
</evidence>
<feature type="chain" id="PRO_5045915331" evidence="2">
    <location>
        <begin position="19"/>
        <end position="59"/>
    </location>
</feature>
<organism evidence="3 4">
    <name type="scientific">Datura stramonium</name>
    <name type="common">Jimsonweed</name>
    <name type="synonym">Common thornapple</name>
    <dbReference type="NCBI Taxonomy" id="4076"/>
    <lineage>
        <taxon>Eukaryota</taxon>
        <taxon>Viridiplantae</taxon>
        <taxon>Streptophyta</taxon>
        <taxon>Embryophyta</taxon>
        <taxon>Tracheophyta</taxon>
        <taxon>Spermatophyta</taxon>
        <taxon>Magnoliopsida</taxon>
        <taxon>eudicotyledons</taxon>
        <taxon>Gunneridae</taxon>
        <taxon>Pentapetalae</taxon>
        <taxon>asterids</taxon>
        <taxon>lamiids</taxon>
        <taxon>Solanales</taxon>
        <taxon>Solanaceae</taxon>
        <taxon>Solanoideae</taxon>
        <taxon>Datureae</taxon>
        <taxon>Datura</taxon>
    </lineage>
</organism>
<comment type="caution">
    <text evidence="3">The sequence shown here is derived from an EMBL/GenBank/DDBJ whole genome shotgun (WGS) entry which is preliminary data.</text>
</comment>
<proteinExistence type="predicted"/>
<sequence>MSLLFIVLQFLLHSKMDASSNIHSRVDAPMADTTPPSTQWEHPSVPRSSYLTPSISETL</sequence>
<gene>
    <name evidence="3" type="ORF">HAX54_007281</name>
</gene>
<evidence type="ECO:0000256" key="1">
    <source>
        <dbReference type="SAM" id="MobiDB-lite"/>
    </source>
</evidence>